<comment type="caution">
    <text evidence="4">The sequence shown here is derived from an EMBL/GenBank/DDBJ whole genome shotgun (WGS) entry which is preliminary data.</text>
</comment>
<accession>A0A1C1YX02</accession>
<evidence type="ECO:0000256" key="1">
    <source>
        <dbReference type="ARBA" id="ARBA00022741"/>
    </source>
</evidence>
<feature type="compositionally biased region" description="Basic and acidic residues" evidence="3">
    <location>
        <begin position="10"/>
        <end position="24"/>
    </location>
</feature>
<evidence type="ECO:0000313" key="4">
    <source>
        <dbReference type="EMBL" id="OCW58074.1"/>
    </source>
</evidence>
<sequence length="428" mass="46366">MTNLDYEIEQDPRQEAPEPVSERAEFDRIRPLPRISVHAFVESDGLAKTMERCAQDRRMAKVNLRINSGGVSAATNMFAGSPTPNLLILETRADARTLIGELGDLAEVCDPDTRVVVVGHVNDVALYRDLVRNGVSEYIVAPVSMADLIGVISAIFVDPEAAPLGRSIAFVGAKGGVGSSTIAHNCAWSISSLFSSEVILADLDLAFGTANLNFDNDPTQGIAEAVYSPDRLDEVFLDRLLAKCSEHLSMLAAPSMLDRTYDFSGDVFLPILDIIQRNAPVSVLDVPHVWTEWSRKVLCAADEIVVTATPDLANLRNTKNLFDTLRKLRPNDRQPLLILNQVGMAKRPEIAPDVFCDPLDIEPLAIIPFDAALFGEAANSGLMIGESAARSPVAEAMSQIAHVVTGRAEARKRKKAGLSSLMGLLGRK</sequence>
<gene>
    <name evidence="4" type="ORF">AWJ14_01540</name>
</gene>
<keyword evidence="1" id="KW-0547">Nucleotide-binding</keyword>
<dbReference type="RefSeq" id="WP_066177510.1">
    <property type="nucleotide sequence ID" value="NZ_LQZT01000011.1"/>
</dbReference>
<keyword evidence="2" id="KW-0067">ATP-binding</keyword>
<dbReference type="STRING" id="1480615.AWJ14_01540"/>
<evidence type="ECO:0000256" key="2">
    <source>
        <dbReference type="ARBA" id="ARBA00022840"/>
    </source>
</evidence>
<protein>
    <submittedName>
        <fullName evidence="4">CtpF protein</fullName>
    </submittedName>
</protein>
<dbReference type="EMBL" id="LQZT01000011">
    <property type="protein sequence ID" value="OCW58074.1"/>
    <property type="molecule type" value="Genomic_DNA"/>
</dbReference>
<evidence type="ECO:0000256" key="3">
    <source>
        <dbReference type="SAM" id="MobiDB-lite"/>
    </source>
</evidence>
<reference evidence="4 5" key="1">
    <citation type="submission" date="2015-12" db="EMBL/GenBank/DDBJ databases">
        <authorList>
            <person name="Shamseldin A."/>
            <person name="Moawad H."/>
            <person name="Abd El-Rahim W.M."/>
            <person name="Sadowsky M.J."/>
        </authorList>
    </citation>
    <scope>NUCLEOTIDE SEQUENCE [LARGE SCALE GENOMIC DNA]</scope>
    <source>
        <strain evidence="4 5">JC234</strain>
    </source>
</reference>
<dbReference type="GO" id="GO:0009898">
    <property type="term" value="C:cytoplasmic side of plasma membrane"/>
    <property type="evidence" value="ECO:0007669"/>
    <property type="project" value="TreeGrafter"/>
</dbReference>
<dbReference type="GO" id="GO:0005829">
    <property type="term" value="C:cytosol"/>
    <property type="evidence" value="ECO:0007669"/>
    <property type="project" value="TreeGrafter"/>
</dbReference>
<dbReference type="GO" id="GO:0051782">
    <property type="term" value="P:negative regulation of cell division"/>
    <property type="evidence" value="ECO:0007669"/>
    <property type="project" value="TreeGrafter"/>
</dbReference>
<feature type="region of interest" description="Disordered" evidence="3">
    <location>
        <begin position="1"/>
        <end position="24"/>
    </location>
</feature>
<dbReference type="PANTHER" id="PTHR43384:SF6">
    <property type="entry name" value="SEPTUM SITE-DETERMINING PROTEIN MIND HOMOLOG, CHLOROPLASTIC"/>
    <property type="match status" value="1"/>
</dbReference>
<dbReference type="Gene3D" id="3.40.50.300">
    <property type="entry name" value="P-loop containing nucleotide triphosphate hydrolases"/>
    <property type="match status" value="1"/>
</dbReference>
<dbReference type="SUPFAM" id="SSF52172">
    <property type="entry name" value="CheY-like"/>
    <property type="match status" value="1"/>
</dbReference>
<organism evidence="4 5">
    <name type="scientific">Hoeflea olei</name>
    <dbReference type="NCBI Taxonomy" id="1480615"/>
    <lineage>
        <taxon>Bacteria</taxon>
        <taxon>Pseudomonadati</taxon>
        <taxon>Pseudomonadota</taxon>
        <taxon>Alphaproteobacteria</taxon>
        <taxon>Hyphomicrobiales</taxon>
        <taxon>Rhizobiaceae</taxon>
        <taxon>Hoeflea</taxon>
    </lineage>
</organism>
<dbReference type="PANTHER" id="PTHR43384">
    <property type="entry name" value="SEPTUM SITE-DETERMINING PROTEIN MIND HOMOLOG, CHLOROPLASTIC-RELATED"/>
    <property type="match status" value="1"/>
</dbReference>
<name>A0A1C1YX02_9HYPH</name>
<dbReference type="InterPro" id="IPR050625">
    <property type="entry name" value="ParA/MinD_ATPase"/>
</dbReference>
<dbReference type="InterPro" id="IPR011006">
    <property type="entry name" value="CheY-like_superfamily"/>
</dbReference>
<evidence type="ECO:0000313" key="5">
    <source>
        <dbReference type="Proteomes" id="UP000094795"/>
    </source>
</evidence>
<dbReference type="Proteomes" id="UP000094795">
    <property type="component" value="Unassembled WGS sequence"/>
</dbReference>
<proteinExistence type="predicted"/>
<dbReference type="InterPro" id="IPR027417">
    <property type="entry name" value="P-loop_NTPase"/>
</dbReference>
<dbReference type="SUPFAM" id="SSF52540">
    <property type="entry name" value="P-loop containing nucleoside triphosphate hydrolases"/>
    <property type="match status" value="1"/>
</dbReference>
<dbReference type="OrthoDB" id="9783172at2"/>
<dbReference type="GO" id="GO:0016887">
    <property type="term" value="F:ATP hydrolysis activity"/>
    <property type="evidence" value="ECO:0007669"/>
    <property type="project" value="TreeGrafter"/>
</dbReference>
<dbReference type="Gene3D" id="3.40.50.2300">
    <property type="match status" value="1"/>
</dbReference>
<dbReference type="GO" id="GO:0005524">
    <property type="term" value="F:ATP binding"/>
    <property type="evidence" value="ECO:0007669"/>
    <property type="project" value="UniProtKB-KW"/>
</dbReference>
<keyword evidence="5" id="KW-1185">Reference proteome</keyword>
<dbReference type="AlphaFoldDB" id="A0A1C1YX02"/>